<feature type="transmembrane region" description="Helical" evidence="1">
    <location>
        <begin position="101"/>
        <end position="122"/>
    </location>
</feature>
<keyword evidence="1" id="KW-0812">Transmembrane</keyword>
<keyword evidence="1" id="KW-1133">Transmembrane helix</keyword>
<feature type="transmembrane region" description="Helical" evidence="1">
    <location>
        <begin position="71"/>
        <end position="89"/>
    </location>
</feature>
<comment type="caution">
    <text evidence="3">The sequence shown here is derived from an EMBL/GenBank/DDBJ whole genome shotgun (WGS) entry which is preliminary data.</text>
</comment>
<dbReference type="InterPro" id="IPR009936">
    <property type="entry name" value="DUF1468"/>
</dbReference>
<reference evidence="3 4" key="1">
    <citation type="submission" date="2019-03" db="EMBL/GenBank/DDBJ databases">
        <title>Genomic Encyclopedia of Type Strains, Phase IV (KMG-IV): sequencing the most valuable type-strain genomes for metagenomic binning, comparative biology and taxonomic classification.</title>
        <authorList>
            <person name="Goeker M."/>
        </authorList>
    </citation>
    <scope>NUCLEOTIDE SEQUENCE [LARGE SCALE GENOMIC DNA]</scope>
    <source>
        <strain evidence="3 4">DSM 25964</strain>
    </source>
</reference>
<protein>
    <submittedName>
        <fullName evidence="3">Tripartite tricarboxylate transporter TctB family protein</fullName>
    </submittedName>
</protein>
<feature type="transmembrane region" description="Helical" evidence="1">
    <location>
        <begin position="128"/>
        <end position="146"/>
    </location>
</feature>
<gene>
    <name evidence="3" type="ORF">C8D99_11325</name>
</gene>
<dbReference type="Pfam" id="PF07331">
    <property type="entry name" value="TctB"/>
    <property type="match status" value="1"/>
</dbReference>
<feature type="transmembrane region" description="Helical" evidence="1">
    <location>
        <begin position="155"/>
        <end position="178"/>
    </location>
</feature>
<feature type="domain" description="DUF1468" evidence="2">
    <location>
        <begin position="44"/>
        <end position="179"/>
    </location>
</feature>
<dbReference type="RefSeq" id="WP_133957988.1">
    <property type="nucleotide sequence ID" value="NZ_SORI01000013.1"/>
</dbReference>
<evidence type="ECO:0000313" key="3">
    <source>
        <dbReference type="EMBL" id="TDY59448.1"/>
    </source>
</evidence>
<evidence type="ECO:0000259" key="2">
    <source>
        <dbReference type="Pfam" id="PF07331"/>
    </source>
</evidence>
<proteinExistence type="predicted"/>
<dbReference type="EMBL" id="SORI01000013">
    <property type="protein sequence ID" value="TDY59448.1"/>
    <property type="molecule type" value="Genomic_DNA"/>
</dbReference>
<dbReference type="OrthoDB" id="5501at2"/>
<organism evidence="3 4">
    <name type="scientific">Aminivibrio pyruvatiphilus</name>
    <dbReference type="NCBI Taxonomy" id="1005740"/>
    <lineage>
        <taxon>Bacteria</taxon>
        <taxon>Thermotogati</taxon>
        <taxon>Synergistota</taxon>
        <taxon>Synergistia</taxon>
        <taxon>Synergistales</taxon>
        <taxon>Aminobacteriaceae</taxon>
        <taxon>Aminivibrio</taxon>
    </lineage>
</organism>
<feature type="transmembrane region" description="Helical" evidence="1">
    <location>
        <begin position="41"/>
        <end position="59"/>
    </location>
</feature>
<evidence type="ECO:0000313" key="4">
    <source>
        <dbReference type="Proteomes" id="UP000295066"/>
    </source>
</evidence>
<dbReference type="AlphaFoldDB" id="A0A4R8M400"/>
<keyword evidence="4" id="KW-1185">Reference proteome</keyword>
<dbReference type="Proteomes" id="UP000295066">
    <property type="component" value="Unassembled WGS sequence"/>
</dbReference>
<keyword evidence="1" id="KW-0472">Membrane</keyword>
<evidence type="ECO:0000256" key="1">
    <source>
        <dbReference type="SAM" id="Phobius"/>
    </source>
</evidence>
<sequence length="179" mass="19484">MEESREFLAEGAAGEAAVEAAGTVKDLSKYVPEARRKPGELGMAVLMFLLGALGYYFTLDMTSGEYSSPSVFPKLASMVIMACSAVNFFKAVRREKPEAEATLKGYLLPMDVVVVVVLLVAYCVALPRLHFVASSYAFMVIGMVYLQRGKNIVRALLISAVSLAVLVAVFRYLFLVILP</sequence>
<name>A0A4R8M400_9BACT</name>
<accession>A0A4R8M400</accession>